<proteinExistence type="predicted"/>
<dbReference type="InterPro" id="IPR008972">
    <property type="entry name" value="Cupredoxin"/>
</dbReference>
<evidence type="ECO:0000256" key="1">
    <source>
        <dbReference type="SAM" id="Phobius"/>
    </source>
</evidence>
<accession>A0ABS8YL38</accession>
<dbReference type="Proteomes" id="UP001199916">
    <property type="component" value="Unassembled WGS sequence"/>
</dbReference>
<feature type="domain" description="EfeO-type cupredoxin-like" evidence="2">
    <location>
        <begin position="55"/>
        <end position="136"/>
    </location>
</feature>
<protein>
    <submittedName>
        <fullName evidence="3">Cupredoxin domain-containing protein</fullName>
    </submittedName>
</protein>
<feature type="transmembrane region" description="Helical" evidence="1">
    <location>
        <begin position="12"/>
        <end position="31"/>
    </location>
</feature>
<keyword evidence="1" id="KW-1133">Transmembrane helix</keyword>
<dbReference type="RefSeq" id="WP_019421715.1">
    <property type="nucleotide sequence ID" value="NZ_JAJNBZ010000022.1"/>
</dbReference>
<keyword evidence="1" id="KW-0812">Transmembrane</keyword>
<evidence type="ECO:0000259" key="2">
    <source>
        <dbReference type="Pfam" id="PF13473"/>
    </source>
</evidence>
<keyword evidence="1" id="KW-0472">Membrane</keyword>
<organism evidence="3 4">
    <name type="scientific">Paenibacillus profundus</name>
    <dbReference type="NCBI Taxonomy" id="1173085"/>
    <lineage>
        <taxon>Bacteria</taxon>
        <taxon>Bacillati</taxon>
        <taxon>Bacillota</taxon>
        <taxon>Bacilli</taxon>
        <taxon>Bacillales</taxon>
        <taxon>Paenibacillaceae</taxon>
        <taxon>Paenibacillus</taxon>
    </lineage>
</organism>
<reference evidence="3 4" key="1">
    <citation type="submission" date="2021-11" db="EMBL/GenBank/DDBJ databases">
        <title>Draft genome sequence of Paenibacillus profundus YoMME, a new Gram-positive bacteria with exoelectrogenic properties.</title>
        <authorList>
            <person name="Hubenova Y."/>
            <person name="Hubenova E."/>
            <person name="Manasiev Y."/>
            <person name="Peykov S."/>
            <person name="Mitov M."/>
        </authorList>
    </citation>
    <scope>NUCLEOTIDE SEQUENCE [LARGE SCALE GENOMIC DNA]</scope>
    <source>
        <strain evidence="3 4">YoMME</strain>
    </source>
</reference>
<dbReference type="InterPro" id="IPR028096">
    <property type="entry name" value="EfeO_Cupredoxin"/>
</dbReference>
<comment type="caution">
    <text evidence="3">The sequence shown here is derived from an EMBL/GenBank/DDBJ whole genome shotgun (WGS) entry which is preliminary data.</text>
</comment>
<dbReference type="EMBL" id="JAJNBZ010000022">
    <property type="protein sequence ID" value="MCE5171914.1"/>
    <property type="molecule type" value="Genomic_DNA"/>
</dbReference>
<sequence>MSRFWVVSRKQWRLGVIAVVAVMVAAAFWRYETLRTERETQAAVQAVRVIHMVTGEFKTKLDNGQDMEVYRFDPGTVFANDGERVELRIRGVNGNKHDFVIEGLNLRGTVEKNKETVVSFTAKEGIYRIVCLTHSDASHEGPMIGYIVVD</sequence>
<name>A0ABS8YL38_9BACL</name>
<dbReference type="SUPFAM" id="SSF49503">
    <property type="entry name" value="Cupredoxins"/>
    <property type="match status" value="1"/>
</dbReference>
<keyword evidence="4" id="KW-1185">Reference proteome</keyword>
<dbReference type="Pfam" id="PF13473">
    <property type="entry name" value="Cupredoxin_1"/>
    <property type="match status" value="1"/>
</dbReference>
<evidence type="ECO:0000313" key="4">
    <source>
        <dbReference type="Proteomes" id="UP001199916"/>
    </source>
</evidence>
<evidence type="ECO:0000313" key="3">
    <source>
        <dbReference type="EMBL" id="MCE5171914.1"/>
    </source>
</evidence>
<gene>
    <name evidence="3" type="ORF">LQV63_21775</name>
</gene>
<dbReference type="Gene3D" id="2.60.40.420">
    <property type="entry name" value="Cupredoxins - blue copper proteins"/>
    <property type="match status" value="1"/>
</dbReference>